<dbReference type="RefSeq" id="WP_317505734.1">
    <property type="nucleotide sequence ID" value="NZ_JAWLKI010000041.1"/>
</dbReference>
<accession>A0ABU4DJW8</accession>
<feature type="compositionally biased region" description="Pro residues" evidence="1">
    <location>
        <begin position="166"/>
        <end position="175"/>
    </location>
</feature>
<feature type="region of interest" description="Disordered" evidence="1">
    <location>
        <begin position="305"/>
        <end position="332"/>
    </location>
</feature>
<feature type="compositionally biased region" description="Basic and acidic residues" evidence="1">
    <location>
        <begin position="123"/>
        <end position="139"/>
    </location>
</feature>
<proteinExistence type="predicted"/>
<protein>
    <recommendedName>
        <fullName evidence="3">DUF8176 domain-containing protein</fullName>
    </recommendedName>
</protein>
<dbReference type="Proteomes" id="UP001185779">
    <property type="component" value="Unassembled WGS sequence"/>
</dbReference>
<feature type="domain" description="DUF8176" evidence="3">
    <location>
        <begin position="313"/>
        <end position="431"/>
    </location>
</feature>
<organism evidence="4 5">
    <name type="scientific">Gordonia amicalis</name>
    <dbReference type="NCBI Taxonomy" id="89053"/>
    <lineage>
        <taxon>Bacteria</taxon>
        <taxon>Bacillati</taxon>
        <taxon>Actinomycetota</taxon>
        <taxon>Actinomycetes</taxon>
        <taxon>Mycobacteriales</taxon>
        <taxon>Gordoniaceae</taxon>
        <taxon>Gordonia</taxon>
    </lineage>
</organism>
<dbReference type="InterPro" id="IPR058489">
    <property type="entry name" value="DUF8176"/>
</dbReference>
<comment type="caution">
    <text evidence="4">The sequence shown here is derived from an EMBL/GenBank/DDBJ whole genome shotgun (WGS) entry which is preliminary data.</text>
</comment>
<keyword evidence="2" id="KW-0472">Membrane</keyword>
<evidence type="ECO:0000313" key="5">
    <source>
        <dbReference type="Proteomes" id="UP001185779"/>
    </source>
</evidence>
<sequence length="437" mass="45567">MTTPTIDVVIRDDLSADVLTPQGRVVKKLTVTTDGDLGAAVGDYVAEQARLFETPVLVRTSRGDGAAGSLLLVDGDRQATEMVLTDDGTAVPATELREDGFVTETGEPVVDDVETLLEDVGDDATHSDAIDNEITHDEVTETADFTVNDPAPTEPIPTQPITNEPVAPPPAPQTPPRRRPTTAPTGPVQVPTGGAAEAPGGHGLDAPQARPEPTQAPRPPRPKPAGKRGVGPHVPRPPRPAPAAHDDSGKAGGRLGQVWANHRRPILVITGAVIALAVAAGLLAGGLFSSGDSQAPTDPVEAMATLDPTSDAVECPTRTEGATTTGRDPGNQTSGVNVIKAFDYAYYTWRSGTAARAMVSSDGKVAPAMQIQSAIDVLDQDLRYCLSITDRGKGVYGVELTEIPPIGEPRVINQKITTTEIGGKVWIAAIEKDAPKP</sequence>
<dbReference type="Pfam" id="PF26527">
    <property type="entry name" value="DUF8176"/>
    <property type="match status" value="1"/>
</dbReference>
<name>A0ABU4DJW8_9ACTN</name>
<keyword evidence="2" id="KW-0812">Transmembrane</keyword>
<feature type="compositionally biased region" description="Polar residues" evidence="1">
    <location>
        <begin position="320"/>
        <end position="332"/>
    </location>
</feature>
<gene>
    <name evidence="4" type="ORF">R3P94_22530</name>
</gene>
<feature type="region of interest" description="Disordered" evidence="1">
    <location>
        <begin position="122"/>
        <end position="255"/>
    </location>
</feature>
<keyword evidence="5" id="KW-1185">Reference proteome</keyword>
<feature type="transmembrane region" description="Helical" evidence="2">
    <location>
        <begin position="266"/>
        <end position="288"/>
    </location>
</feature>
<reference evidence="4 5" key="1">
    <citation type="submission" date="2023-10" db="EMBL/GenBank/DDBJ databases">
        <title>Development of a sustainable strategy for remediation of hydrocarbon-contaminated territories based on the waste exchange concept.</title>
        <authorList>
            <person name="Krivoruchko A."/>
        </authorList>
    </citation>
    <scope>NUCLEOTIDE SEQUENCE [LARGE SCALE GENOMIC DNA]</scope>
    <source>
        <strain evidence="4 5">IEGM 1266</strain>
    </source>
</reference>
<evidence type="ECO:0000259" key="3">
    <source>
        <dbReference type="Pfam" id="PF26527"/>
    </source>
</evidence>
<evidence type="ECO:0000313" key="4">
    <source>
        <dbReference type="EMBL" id="MDV6310044.1"/>
    </source>
</evidence>
<evidence type="ECO:0000256" key="1">
    <source>
        <dbReference type="SAM" id="MobiDB-lite"/>
    </source>
</evidence>
<dbReference type="EMBL" id="JAWLKI010000041">
    <property type="protein sequence ID" value="MDV6310044.1"/>
    <property type="molecule type" value="Genomic_DNA"/>
</dbReference>
<keyword evidence="2" id="KW-1133">Transmembrane helix</keyword>
<evidence type="ECO:0000256" key="2">
    <source>
        <dbReference type="SAM" id="Phobius"/>
    </source>
</evidence>